<evidence type="ECO:0000313" key="1">
    <source>
        <dbReference type="EMBL" id="HCM31157.1"/>
    </source>
</evidence>
<protein>
    <recommendedName>
        <fullName evidence="3">SRPBCC family protein</fullName>
    </recommendedName>
</protein>
<evidence type="ECO:0000313" key="2">
    <source>
        <dbReference type="Proteomes" id="UP000262257"/>
    </source>
</evidence>
<proteinExistence type="predicted"/>
<reference evidence="1 2" key="1">
    <citation type="journal article" date="2018" name="Nat. Biotechnol.">
        <title>A standardized bacterial taxonomy based on genome phylogeny substantially revises the tree of life.</title>
        <authorList>
            <person name="Parks D.H."/>
            <person name="Chuvochina M."/>
            <person name="Waite D.W."/>
            <person name="Rinke C."/>
            <person name="Skarshewski A."/>
            <person name="Chaumeil P.A."/>
            <person name="Hugenholtz P."/>
        </authorList>
    </citation>
    <scope>NUCLEOTIDE SEQUENCE [LARGE SCALE GENOMIC DNA]</scope>
    <source>
        <strain evidence="1">UBA10045</strain>
    </source>
</reference>
<dbReference type="AlphaFoldDB" id="A0A3D3G0Q9"/>
<name>A0A3D3G0Q9_ACIRA</name>
<accession>A0A3D3G0Q9</accession>
<organism evidence="1 2">
    <name type="scientific">Acinetobacter radioresistens</name>
    <dbReference type="NCBI Taxonomy" id="40216"/>
    <lineage>
        <taxon>Bacteria</taxon>
        <taxon>Pseudomonadati</taxon>
        <taxon>Pseudomonadota</taxon>
        <taxon>Gammaproteobacteria</taxon>
        <taxon>Moraxellales</taxon>
        <taxon>Moraxellaceae</taxon>
        <taxon>Acinetobacter</taxon>
    </lineage>
</organism>
<dbReference type="EMBL" id="DPXL01000076">
    <property type="protein sequence ID" value="HCM31157.1"/>
    <property type="molecule type" value="Genomic_DNA"/>
</dbReference>
<gene>
    <name evidence="1" type="ORF">DIC32_05780</name>
</gene>
<dbReference type="Proteomes" id="UP000262257">
    <property type="component" value="Unassembled WGS sequence"/>
</dbReference>
<evidence type="ECO:0008006" key="3">
    <source>
        <dbReference type="Google" id="ProtNLM"/>
    </source>
</evidence>
<dbReference type="SUPFAM" id="SSF55961">
    <property type="entry name" value="Bet v1-like"/>
    <property type="match status" value="1"/>
</dbReference>
<sequence>MFYSNRYFYLIVWFWLSASTVVSAQIITWTEQIPSSLSPFQGNIQTLAGLTGDRIFIYAHPKQNIQLPTFQAQQKIQGKYYSGAVIVPTSSQNIAKLLTHYRNYAGLFPTLKSAKIQAQQGNITQVKYQIHIPTPIPVLNFKEQVLMQHQYSNNSIATLVIDAPVPYGAGKIEWFDIGTQRTLVTITQWGDLNQPKGFLFGKILNAIPEAKLGIPGATNAFLLEALQRRYKISTTQNLKAGTLPEFQLSTAQRQKIVQLSQQSQEPVSFILSDYQVPYQQGTEAMRFSTSYQYFAQSPEQLKPWLQAPNFKLLFPRQIKNVQSKQLNPQQLDADYQVSVGLGVISIPFDFKLRFDYPNSLQNVFHAVGGDLKYIQGGIQLDAYGQGTVLKLTSAVKIHDQAPFLLRAMRSLPYHDMLPAIGGNTILALKIKQRVK</sequence>
<comment type="caution">
    <text evidence="1">The sequence shown here is derived from an EMBL/GenBank/DDBJ whole genome shotgun (WGS) entry which is preliminary data.</text>
</comment>